<evidence type="ECO:0000256" key="3">
    <source>
        <dbReference type="SAM" id="SignalP"/>
    </source>
</evidence>
<evidence type="ECO:0000313" key="5">
    <source>
        <dbReference type="EMBL" id="KAJ7717005.1"/>
    </source>
</evidence>
<dbReference type="Pfam" id="PF00085">
    <property type="entry name" value="Thioredoxin"/>
    <property type="match status" value="1"/>
</dbReference>
<reference evidence="5" key="1">
    <citation type="submission" date="2023-03" db="EMBL/GenBank/DDBJ databases">
        <title>Massive genome expansion in bonnet fungi (Mycena s.s.) driven by repeated elements and novel gene families across ecological guilds.</title>
        <authorList>
            <consortium name="Lawrence Berkeley National Laboratory"/>
            <person name="Harder C.B."/>
            <person name="Miyauchi S."/>
            <person name="Viragh M."/>
            <person name="Kuo A."/>
            <person name="Thoen E."/>
            <person name="Andreopoulos B."/>
            <person name="Lu D."/>
            <person name="Skrede I."/>
            <person name="Drula E."/>
            <person name="Henrissat B."/>
            <person name="Morin E."/>
            <person name="Kohler A."/>
            <person name="Barry K."/>
            <person name="LaButti K."/>
            <person name="Morin E."/>
            <person name="Salamov A."/>
            <person name="Lipzen A."/>
            <person name="Mereny Z."/>
            <person name="Hegedus B."/>
            <person name="Baldrian P."/>
            <person name="Stursova M."/>
            <person name="Weitz H."/>
            <person name="Taylor A."/>
            <person name="Grigoriev I.V."/>
            <person name="Nagy L.G."/>
            <person name="Martin F."/>
            <person name="Kauserud H."/>
        </authorList>
    </citation>
    <scope>NUCLEOTIDE SEQUENCE</scope>
    <source>
        <strain evidence="5">CBHHK182m</strain>
    </source>
</reference>
<evidence type="ECO:0000256" key="1">
    <source>
        <dbReference type="ARBA" id="ARBA00006347"/>
    </source>
</evidence>
<dbReference type="InterPro" id="IPR051063">
    <property type="entry name" value="PDI"/>
</dbReference>
<comment type="caution">
    <text evidence="5">The sequence shown here is derived from an EMBL/GenBank/DDBJ whole genome shotgun (WGS) entry which is preliminary data.</text>
</comment>
<dbReference type="InterPro" id="IPR017937">
    <property type="entry name" value="Thioredoxin_CS"/>
</dbReference>
<protein>
    <recommendedName>
        <fullName evidence="4">Thioredoxin domain-containing protein</fullName>
    </recommendedName>
</protein>
<keyword evidence="2 3" id="KW-0732">Signal</keyword>
<dbReference type="AlphaFoldDB" id="A0AAD7HBK1"/>
<dbReference type="Proteomes" id="UP001215598">
    <property type="component" value="Unassembled WGS sequence"/>
</dbReference>
<dbReference type="GO" id="GO:0006457">
    <property type="term" value="P:protein folding"/>
    <property type="evidence" value="ECO:0007669"/>
    <property type="project" value="TreeGrafter"/>
</dbReference>
<evidence type="ECO:0000313" key="6">
    <source>
        <dbReference type="Proteomes" id="UP001215598"/>
    </source>
</evidence>
<dbReference type="PANTHER" id="PTHR45672:SF3">
    <property type="entry name" value="THIOREDOXIN DOMAIN-CONTAINING PROTEIN 5"/>
    <property type="match status" value="1"/>
</dbReference>
<dbReference type="EMBL" id="JARKIB010000283">
    <property type="protein sequence ID" value="KAJ7717005.1"/>
    <property type="molecule type" value="Genomic_DNA"/>
</dbReference>
<evidence type="ECO:0000259" key="4">
    <source>
        <dbReference type="PROSITE" id="PS51352"/>
    </source>
</evidence>
<feature type="domain" description="Thioredoxin" evidence="4">
    <location>
        <begin position="11"/>
        <end position="135"/>
    </location>
</feature>
<dbReference type="PROSITE" id="PS51352">
    <property type="entry name" value="THIOREDOXIN_2"/>
    <property type="match status" value="1"/>
</dbReference>
<feature type="signal peptide" evidence="3">
    <location>
        <begin position="1"/>
        <end position="22"/>
    </location>
</feature>
<dbReference type="GO" id="GO:0003756">
    <property type="term" value="F:protein disulfide isomerase activity"/>
    <property type="evidence" value="ECO:0007669"/>
    <property type="project" value="TreeGrafter"/>
</dbReference>
<dbReference type="Gene3D" id="3.40.30.10">
    <property type="entry name" value="Glutaredoxin"/>
    <property type="match status" value="2"/>
</dbReference>
<proteinExistence type="inferred from homology"/>
<sequence length="439" mass="48106">MVSLWQKLPISLLLTCLALASAKSPVQTSSLEVPLVESDFNSTIAAGMWFMEFYSPYCGHCRAFAPTWEKLVVTDPVPGVQYARVDCTVSGALCNANGVTGYPQLNLYRSGQFVDKYRGGRGLGLLTEYLAKSVRAPTTPPVKLVNPGEDVDSINPDYFNTLVAEGPVFLKFCMSESDCGGATWTKLGSVMKERVTVSQLRCDEHPLFCSNQGITKPAMVYFPLGGVAPVTYTGLDMLSELAAFAELGHMPEPGAPFELTYQTGARLDNVTGLNVFVRAFGTHTWESIAASVRDIAAEWQGRTHGTGRPVQFVWQALEGTHSAAPRPLLVVIRDRDRHSYFTELSGAPMKLTSASIFSVLDDLAYREDFPDSEEPERPVGAVERYATAAFVYVTDHPLKMLYLLGMLLAFICVTVCRYVGDEPERFAHGHRVDKAESAA</sequence>
<dbReference type="SUPFAM" id="SSF52833">
    <property type="entry name" value="Thioredoxin-like"/>
    <property type="match status" value="2"/>
</dbReference>
<dbReference type="GO" id="GO:0005783">
    <property type="term" value="C:endoplasmic reticulum"/>
    <property type="evidence" value="ECO:0007669"/>
    <property type="project" value="TreeGrafter"/>
</dbReference>
<evidence type="ECO:0000256" key="2">
    <source>
        <dbReference type="ARBA" id="ARBA00022729"/>
    </source>
</evidence>
<organism evidence="5 6">
    <name type="scientific">Mycena metata</name>
    <dbReference type="NCBI Taxonomy" id="1033252"/>
    <lineage>
        <taxon>Eukaryota</taxon>
        <taxon>Fungi</taxon>
        <taxon>Dikarya</taxon>
        <taxon>Basidiomycota</taxon>
        <taxon>Agaricomycotina</taxon>
        <taxon>Agaricomycetes</taxon>
        <taxon>Agaricomycetidae</taxon>
        <taxon>Agaricales</taxon>
        <taxon>Marasmiineae</taxon>
        <taxon>Mycenaceae</taxon>
        <taxon>Mycena</taxon>
    </lineage>
</organism>
<dbReference type="PROSITE" id="PS00194">
    <property type="entry name" value="THIOREDOXIN_1"/>
    <property type="match status" value="1"/>
</dbReference>
<dbReference type="PANTHER" id="PTHR45672">
    <property type="entry name" value="PROTEIN DISULFIDE-ISOMERASE C17H9.14C-RELATED"/>
    <property type="match status" value="1"/>
</dbReference>
<feature type="chain" id="PRO_5042047002" description="Thioredoxin domain-containing protein" evidence="3">
    <location>
        <begin position="23"/>
        <end position="439"/>
    </location>
</feature>
<name>A0AAD7HBK1_9AGAR</name>
<comment type="similarity">
    <text evidence="1">Belongs to the protein disulfide isomerase family.</text>
</comment>
<dbReference type="InterPro" id="IPR036249">
    <property type="entry name" value="Thioredoxin-like_sf"/>
</dbReference>
<accession>A0AAD7HBK1</accession>
<dbReference type="InterPro" id="IPR013766">
    <property type="entry name" value="Thioredoxin_domain"/>
</dbReference>
<gene>
    <name evidence="5" type="ORF">B0H16DRAFT_1800296</name>
</gene>
<keyword evidence="6" id="KW-1185">Reference proteome</keyword>